<feature type="active site" description="Proton donor" evidence="14">
    <location>
        <position position="46"/>
    </location>
</feature>
<keyword evidence="11 13" id="KW-0560">Oxidoreductase</keyword>
<evidence type="ECO:0000313" key="18">
    <source>
        <dbReference type="EMBL" id="TKB44561.1"/>
    </source>
</evidence>
<dbReference type="AlphaFoldDB" id="A0A4U1B3N6"/>
<feature type="binding site" evidence="15">
    <location>
        <position position="201"/>
    </location>
    <ligand>
        <name>substrate</name>
    </ligand>
</feature>
<reference evidence="18 19" key="1">
    <citation type="submission" date="2019-04" db="EMBL/GenBank/DDBJ databases">
        <title>Thalassotalea guangxiensis sp. nov., isolated from sediment of the coastal wetland.</title>
        <authorList>
            <person name="Zheng S."/>
            <person name="Zhang D."/>
        </authorList>
    </citation>
    <scope>NUCLEOTIDE SEQUENCE [LARGE SCALE GENOMIC DNA]</scope>
    <source>
        <strain evidence="18 19">ZS-4</strain>
    </source>
</reference>
<evidence type="ECO:0000259" key="17">
    <source>
        <dbReference type="PROSITE" id="PS51747"/>
    </source>
</evidence>
<dbReference type="PROSITE" id="PS00903">
    <property type="entry name" value="CYT_DCMP_DEAMINASES_1"/>
    <property type="match status" value="1"/>
</dbReference>
<keyword evidence="12" id="KW-0511">Multifunctional enzyme</keyword>
<dbReference type="NCBIfam" id="TIGR00227">
    <property type="entry name" value="ribD_Cterm"/>
    <property type="match status" value="1"/>
</dbReference>
<keyword evidence="7 13" id="KW-0479">Metal-binding</keyword>
<evidence type="ECO:0000256" key="3">
    <source>
        <dbReference type="ARBA" id="ARBA00004910"/>
    </source>
</evidence>
<accession>A0A4U1B3N6</accession>
<keyword evidence="6 13" id="KW-0686">Riboflavin biosynthesis</keyword>
<evidence type="ECO:0000256" key="12">
    <source>
        <dbReference type="ARBA" id="ARBA00023268"/>
    </source>
</evidence>
<evidence type="ECO:0000313" key="19">
    <source>
        <dbReference type="Proteomes" id="UP000307999"/>
    </source>
</evidence>
<dbReference type="InterPro" id="IPR024072">
    <property type="entry name" value="DHFR-like_dom_sf"/>
</dbReference>
<dbReference type="InterPro" id="IPR016192">
    <property type="entry name" value="APOBEC/CMP_deaminase_Zn-bd"/>
</dbReference>
<dbReference type="PANTHER" id="PTHR38011:SF7">
    <property type="entry name" value="2,5-DIAMINO-6-RIBOSYLAMINO-4(3H)-PYRIMIDINONE 5'-PHOSPHATE REDUCTASE"/>
    <property type="match status" value="1"/>
</dbReference>
<dbReference type="GO" id="GO:0008270">
    <property type="term" value="F:zinc ion binding"/>
    <property type="evidence" value="ECO:0007669"/>
    <property type="project" value="InterPro"/>
</dbReference>
<feature type="binding site" evidence="15">
    <location>
        <begin position="298"/>
        <end position="304"/>
    </location>
    <ligand>
        <name>NADP(+)</name>
        <dbReference type="ChEBI" id="CHEBI:58349"/>
    </ligand>
</feature>
<feature type="binding site" evidence="15">
    <location>
        <position position="190"/>
    </location>
    <ligand>
        <name>NADP(+)</name>
        <dbReference type="ChEBI" id="CHEBI:58349"/>
    </ligand>
</feature>
<feature type="binding site" evidence="15">
    <location>
        <position position="148"/>
    </location>
    <ligand>
        <name>NADP(+)</name>
        <dbReference type="ChEBI" id="CHEBI:58349"/>
    </ligand>
</feature>
<proteinExistence type="inferred from homology"/>
<evidence type="ECO:0000256" key="2">
    <source>
        <dbReference type="ARBA" id="ARBA00004882"/>
    </source>
</evidence>
<gene>
    <name evidence="18" type="primary">ribD</name>
    <name evidence="18" type="ORF">E8M12_11480</name>
</gene>
<feature type="binding site" evidence="15">
    <location>
        <position position="227"/>
    </location>
    <ligand>
        <name>NADP(+)</name>
        <dbReference type="ChEBI" id="CHEBI:58349"/>
    </ligand>
</feature>
<organism evidence="18 19">
    <name type="scientific">Thalassotalea mangrovi</name>
    <dbReference type="NCBI Taxonomy" id="2572245"/>
    <lineage>
        <taxon>Bacteria</taxon>
        <taxon>Pseudomonadati</taxon>
        <taxon>Pseudomonadota</taxon>
        <taxon>Gammaproteobacteria</taxon>
        <taxon>Alteromonadales</taxon>
        <taxon>Colwelliaceae</taxon>
        <taxon>Thalassotalea</taxon>
    </lineage>
</organism>
<dbReference type="CDD" id="cd01284">
    <property type="entry name" value="Riboflavin_deaminase-reductase"/>
    <property type="match status" value="1"/>
</dbReference>
<feature type="binding site" evidence="16">
    <location>
        <position position="69"/>
    </location>
    <ligand>
        <name>Zn(2+)</name>
        <dbReference type="ChEBI" id="CHEBI:29105"/>
        <note>catalytic</note>
    </ligand>
</feature>
<sequence length="366" mass="40086">MQRAIELARWGTYTTSPNPMVGCVLVNEQQIVGEGYHVKAGQGHAEVNALAMAQERAQGATAYVTLEPCSHYGRTPPCARALIDAGVKRVIIAMQDPNPQVSGRGIQLLEEAGIATQCGLLEESAQQLNAGFIKRMQTGLPRVICKLASSLDGKIAMKSGESKWITSSQSRQDVQRLRATSCAIISGADTVLVDDARFSVRYDELGFGQQYVEPDNLRQPIRVIIDSRYRLHPQLALFSQASKIIIVRSQYQLQAEPEWPEHVQVIDVEGDANGKVDLQQLLPVLGQMEINNLLLESGGNLASAFIQAALVDELWLYQAPKLMGADAISLLALPGLEKLDQAQHLTIKDIRKIGPDIRIRASFANE</sequence>
<evidence type="ECO:0000256" key="8">
    <source>
        <dbReference type="ARBA" id="ARBA00022801"/>
    </source>
</evidence>
<evidence type="ECO:0000256" key="6">
    <source>
        <dbReference type="ARBA" id="ARBA00022619"/>
    </source>
</evidence>
<dbReference type="EC" id="3.5.4.26" evidence="13"/>
<keyword evidence="9 13" id="KW-0862">Zinc</keyword>
<dbReference type="Gene3D" id="3.40.430.10">
    <property type="entry name" value="Dihydrofolate Reductase, subunit A"/>
    <property type="match status" value="1"/>
</dbReference>
<feature type="domain" description="CMP/dCMP-type deaminase" evidence="17">
    <location>
        <begin position="1"/>
        <end position="116"/>
    </location>
</feature>
<comment type="pathway">
    <text evidence="3 13">Cofactor biosynthesis; riboflavin biosynthesis; 5-amino-6-(D-ribitylamino)uracil from GTP: step 3/4.</text>
</comment>
<dbReference type="EMBL" id="SWDB01000028">
    <property type="protein sequence ID" value="TKB44561.1"/>
    <property type="molecule type" value="Genomic_DNA"/>
</dbReference>
<comment type="catalytic activity">
    <reaction evidence="13">
        <text>2,5-diamino-6-hydroxy-4-(5-phosphoribosylamino)-pyrimidine + H2O + H(+) = 5-amino-6-(5-phospho-D-ribosylamino)uracil + NH4(+)</text>
        <dbReference type="Rhea" id="RHEA:21868"/>
        <dbReference type="ChEBI" id="CHEBI:15377"/>
        <dbReference type="ChEBI" id="CHEBI:15378"/>
        <dbReference type="ChEBI" id="CHEBI:28938"/>
        <dbReference type="ChEBI" id="CHEBI:58453"/>
        <dbReference type="ChEBI" id="CHEBI:58614"/>
        <dbReference type="EC" id="3.5.4.26"/>
    </reaction>
</comment>
<dbReference type="EC" id="1.1.1.193" evidence="13"/>
<dbReference type="PIRSF" id="PIRSF006769">
    <property type="entry name" value="RibD"/>
    <property type="match status" value="1"/>
</dbReference>
<feature type="binding site" evidence="15">
    <location>
        <position position="194"/>
    </location>
    <ligand>
        <name>NADP(+)</name>
        <dbReference type="ChEBI" id="CHEBI:58349"/>
    </ligand>
</feature>
<evidence type="ECO:0000256" key="10">
    <source>
        <dbReference type="ARBA" id="ARBA00022857"/>
    </source>
</evidence>
<keyword evidence="8 13" id="KW-0378">Hydrolase</keyword>
<dbReference type="UniPathway" id="UPA00275">
    <property type="reaction ID" value="UER00401"/>
</dbReference>
<dbReference type="GO" id="GO:0009231">
    <property type="term" value="P:riboflavin biosynthetic process"/>
    <property type="evidence" value="ECO:0007669"/>
    <property type="project" value="UniProtKB-UniPathway"/>
</dbReference>
<evidence type="ECO:0000256" key="1">
    <source>
        <dbReference type="ARBA" id="ARBA00002151"/>
    </source>
</evidence>
<evidence type="ECO:0000256" key="13">
    <source>
        <dbReference type="PIRNR" id="PIRNR006769"/>
    </source>
</evidence>
<dbReference type="SUPFAM" id="SSF53597">
    <property type="entry name" value="Dihydrofolate reductase-like"/>
    <property type="match status" value="1"/>
</dbReference>
<dbReference type="GO" id="GO:0008835">
    <property type="term" value="F:diaminohydroxyphosphoribosylaminopyrimidine deaminase activity"/>
    <property type="evidence" value="ECO:0007669"/>
    <property type="project" value="UniProtKB-EC"/>
</dbReference>
<keyword evidence="10 13" id="KW-0521">NADP</keyword>
<evidence type="ECO:0000256" key="14">
    <source>
        <dbReference type="PIRSR" id="PIRSR006769-1"/>
    </source>
</evidence>
<dbReference type="InterPro" id="IPR004794">
    <property type="entry name" value="Eubact_RibD"/>
</dbReference>
<comment type="cofactor">
    <cofactor evidence="13 16">
        <name>Zn(2+)</name>
        <dbReference type="ChEBI" id="CHEBI:29105"/>
    </cofactor>
    <text evidence="13 16">Binds 1 zinc ion.</text>
</comment>
<evidence type="ECO:0000256" key="9">
    <source>
        <dbReference type="ARBA" id="ARBA00022833"/>
    </source>
</evidence>
<comment type="pathway">
    <text evidence="2 13">Cofactor biosynthesis; riboflavin biosynthesis; 5-amino-6-(D-ribitylamino)uracil from GTP: step 2/4.</text>
</comment>
<feature type="binding site" evidence="15">
    <location>
        <position position="296"/>
    </location>
    <ligand>
        <name>substrate</name>
    </ligand>
</feature>
<dbReference type="FunFam" id="3.40.140.10:FF:000025">
    <property type="entry name" value="Riboflavin biosynthesis protein RibD"/>
    <property type="match status" value="1"/>
</dbReference>
<dbReference type="Gene3D" id="3.40.140.10">
    <property type="entry name" value="Cytidine Deaminase, domain 2"/>
    <property type="match status" value="1"/>
</dbReference>
<dbReference type="PROSITE" id="PS51747">
    <property type="entry name" value="CYT_DCMP_DEAMINASES_2"/>
    <property type="match status" value="1"/>
</dbReference>
<dbReference type="Proteomes" id="UP000307999">
    <property type="component" value="Unassembled WGS sequence"/>
</dbReference>
<feature type="binding site" evidence="16">
    <location>
        <position position="44"/>
    </location>
    <ligand>
        <name>Zn(2+)</name>
        <dbReference type="ChEBI" id="CHEBI:29105"/>
        <note>catalytic</note>
    </ligand>
</feature>
<comment type="function">
    <text evidence="1 13">Converts 2,5-diamino-6-(ribosylamino)-4(3h)-pyrimidinone 5'-phosphate into 5-amino-6-(ribosylamino)-2,4(1h,3h)-pyrimidinedione 5'-phosphate.</text>
</comment>
<dbReference type="SUPFAM" id="SSF53927">
    <property type="entry name" value="Cytidine deaminase-like"/>
    <property type="match status" value="1"/>
</dbReference>
<dbReference type="InterPro" id="IPR011549">
    <property type="entry name" value="RibD_C"/>
</dbReference>
<dbReference type="GO" id="GO:0050661">
    <property type="term" value="F:NADP binding"/>
    <property type="evidence" value="ECO:0007669"/>
    <property type="project" value="InterPro"/>
</dbReference>
<feature type="binding site" evidence="15">
    <location>
        <position position="164"/>
    </location>
    <ligand>
        <name>NADP(+)</name>
        <dbReference type="ChEBI" id="CHEBI:58349"/>
    </ligand>
</feature>
<dbReference type="OrthoDB" id="9800865at2"/>
<feature type="binding site" evidence="15">
    <location>
        <position position="162"/>
    </location>
    <ligand>
        <name>substrate</name>
    </ligand>
</feature>
<dbReference type="PANTHER" id="PTHR38011">
    <property type="entry name" value="DIHYDROFOLATE REDUCTASE FAMILY PROTEIN (AFU_ORTHOLOGUE AFUA_8G06820)"/>
    <property type="match status" value="1"/>
</dbReference>
<dbReference type="InterPro" id="IPR002734">
    <property type="entry name" value="RibDG_C"/>
</dbReference>
<dbReference type="InterPro" id="IPR016193">
    <property type="entry name" value="Cytidine_deaminase-like"/>
</dbReference>
<keyword evidence="19" id="KW-1185">Reference proteome</keyword>
<evidence type="ECO:0000256" key="11">
    <source>
        <dbReference type="ARBA" id="ARBA00023002"/>
    </source>
</evidence>
<feature type="binding site" evidence="16">
    <location>
        <position position="78"/>
    </location>
    <ligand>
        <name>Zn(2+)</name>
        <dbReference type="ChEBI" id="CHEBI:29105"/>
        <note>catalytic</note>
    </ligand>
</feature>
<comment type="caution">
    <text evidence="18">The sequence shown here is derived from an EMBL/GenBank/DDBJ whole genome shotgun (WGS) entry which is preliminary data.</text>
</comment>
<evidence type="ECO:0000256" key="5">
    <source>
        <dbReference type="ARBA" id="ARBA00007417"/>
    </source>
</evidence>
<dbReference type="Pfam" id="PF00383">
    <property type="entry name" value="dCMP_cyt_deam_1"/>
    <property type="match status" value="1"/>
</dbReference>
<comment type="similarity">
    <text evidence="4 13">In the N-terminal section; belongs to the cytidine and deoxycytidylate deaminase family.</text>
</comment>
<evidence type="ECO:0000256" key="15">
    <source>
        <dbReference type="PIRSR" id="PIRSR006769-2"/>
    </source>
</evidence>
<feature type="binding site" evidence="15">
    <location>
        <position position="178"/>
    </location>
    <ligand>
        <name>substrate</name>
    </ligand>
</feature>
<dbReference type="Pfam" id="PF01872">
    <property type="entry name" value="RibD_C"/>
    <property type="match status" value="1"/>
</dbReference>
<protein>
    <recommendedName>
        <fullName evidence="13">Riboflavin biosynthesis protein RibD</fullName>
    </recommendedName>
    <domain>
        <recommendedName>
            <fullName evidence="13">Diaminohydroxyphosphoribosylaminopyrimidine deaminase</fullName>
            <shortName evidence="13">DRAP deaminase</shortName>
            <ecNumber evidence="13">3.5.4.26</ecNumber>
        </recommendedName>
        <alternativeName>
            <fullName evidence="13">Riboflavin-specific deaminase</fullName>
        </alternativeName>
    </domain>
    <domain>
        <recommendedName>
            <fullName evidence="13">5-amino-6-(5-phosphoribosylamino)uracil reductase</fullName>
            <ecNumber evidence="13">1.1.1.193</ecNumber>
        </recommendedName>
        <alternativeName>
            <fullName evidence="13">HTP reductase</fullName>
        </alternativeName>
    </domain>
</protein>
<dbReference type="NCBIfam" id="TIGR00326">
    <property type="entry name" value="eubact_ribD"/>
    <property type="match status" value="1"/>
</dbReference>
<comment type="catalytic activity">
    <reaction evidence="13">
        <text>5-amino-6-(5-phospho-D-ribitylamino)uracil + NADP(+) = 5-amino-6-(5-phospho-D-ribosylamino)uracil + NADPH + H(+)</text>
        <dbReference type="Rhea" id="RHEA:17845"/>
        <dbReference type="ChEBI" id="CHEBI:15378"/>
        <dbReference type="ChEBI" id="CHEBI:57783"/>
        <dbReference type="ChEBI" id="CHEBI:58349"/>
        <dbReference type="ChEBI" id="CHEBI:58421"/>
        <dbReference type="ChEBI" id="CHEBI:58453"/>
        <dbReference type="EC" id="1.1.1.193"/>
    </reaction>
</comment>
<name>A0A4U1B3N6_9GAMM</name>
<evidence type="ECO:0000256" key="16">
    <source>
        <dbReference type="PIRSR" id="PIRSR006769-3"/>
    </source>
</evidence>
<evidence type="ECO:0000256" key="4">
    <source>
        <dbReference type="ARBA" id="ARBA00005259"/>
    </source>
</evidence>
<dbReference type="GO" id="GO:0008703">
    <property type="term" value="F:5-amino-6-(5-phosphoribosylamino)uracil reductase activity"/>
    <property type="evidence" value="ECO:0007669"/>
    <property type="project" value="UniProtKB-EC"/>
</dbReference>
<evidence type="ECO:0000256" key="7">
    <source>
        <dbReference type="ARBA" id="ARBA00022723"/>
    </source>
</evidence>
<dbReference type="InterPro" id="IPR050765">
    <property type="entry name" value="Riboflavin_Biosynth_HTPR"/>
</dbReference>
<dbReference type="InterPro" id="IPR002125">
    <property type="entry name" value="CMP_dCMP_dom"/>
</dbReference>
<comment type="similarity">
    <text evidence="5 13">In the C-terminal section; belongs to the HTP reductase family.</text>
</comment>